<evidence type="ECO:0000256" key="1">
    <source>
        <dbReference type="ARBA" id="ARBA00023157"/>
    </source>
</evidence>
<reference evidence="4 5" key="1">
    <citation type="submission" date="2018-11" db="EMBL/GenBank/DDBJ databases">
        <authorList>
            <person name="Lopez-Roques C."/>
            <person name="Donnadieu C."/>
            <person name="Bouchez O."/>
            <person name="Klopp C."/>
            <person name="Cabau C."/>
            <person name="Zahm M."/>
        </authorList>
    </citation>
    <scope>NUCLEOTIDE SEQUENCE [LARGE SCALE GENOMIC DNA]</scope>
    <source>
        <strain evidence="4">RS831</strain>
        <tissue evidence="4">Whole body</tissue>
    </source>
</reference>
<dbReference type="Proteomes" id="UP000283210">
    <property type="component" value="Chromosome 16"/>
</dbReference>
<dbReference type="PANTHER" id="PTHR45784">
    <property type="entry name" value="C-TYPE LECTIN DOMAIN FAMILY 20 MEMBER A-RELATED"/>
    <property type="match status" value="1"/>
</dbReference>
<dbReference type="InterPro" id="IPR018378">
    <property type="entry name" value="C-type_lectin_CS"/>
</dbReference>
<proteinExistence type="predicted"/>
<organism evidence="4 5">
    <name type="scientific">Oryzias javanicus</name>
    <name type="common">Javanese ricefish</name>
    <name type="synonym">Aplocheilus javanicus</name>
    <dbReference type="NCBI Taxonomy" id="123683"/>
    <lineage>
        <taxon>Eukaryota</taxon>
        <taxon>Metazoa</taxon>
        <taxon>Chordata</taxon>
        <taxon>Craniata</taxon>
        <taxon>Vertebrata</taxon>
        <taxon>Euteleostomi</taxon>
        <taxon>Actinopterygii</taxon>
        <taxon>Neopterygii</taxon>
        <taxon>Teleostei</taxon>
        <taxon>Neoteleostei</taxon>
        <taxon>Acanthomorphata</taxon>
        <taxon>Ovalentaria</taxon>
        <taxon>Atherinomorphae</taxon>
        <taxon>Beloniformes</taxon>
        <taxon>Adrianichthyidae</taxon>
        <taxon>Oryziinae</taxon>
        <taxon>Oryzias</taxon>
    </lineage>
</organism>
<dbReference type="OMA" id="WIGLHQD"/>
<dbReference type="OrthoDB" id="8935730at2759"/>
<name>A0A3S2MMH9_ORYJA</name>
<accession>A0A3S2MMH9</accession>
<evidence type="ECO:0000256" key="2">
    <source>
        <dbReference type="SAM" id="SignalP"/>
    </source>
</evidence>
<feature type="domain" description="C-type lectin" evidence="3">
    <location>
        <begin position="156"/>
        <end position="264"/>
    </location>
</feature>
<dbReference type="PROSITE" id="PS00615">
    <property type="entry name" value="C_TYPE_LECTIN_1"/>
    <property type="match status" value="1"/>
</dbReference>
<feature type="domain" description="C-type lectin" evidence="3">
    <location>
        <begin position="30"/>
        <end position="148"/>
    </location>
</feature>
<dbReference type="PROSITE" id="PS50041">
    <property type="entry name" value="C_TYPE_LECTIN_2"/>
    <property type="match status" value="2"/>
</dbReference>
<dbReference type="PANTHER" id="PTHR45784:SF8">
    <property type="entry name" value="C-TYPE MANNOSE RECEPTOR 2-RELATED"/>
    <property type="match status" value="1"/>
</dbReference>
<evidence type="ECO:0000259" key="3">
    <source>
        <dbReference type="PROSITE" id="PS50041"/>
    </source>
</evidence>
<keyword evidence="5" id="KW-1185">Reference proteome</keyword>
<dbReference type="SMART" id="SM00034">
    <property type="entry name" value="CLECT"/>
    <property type="match status" value="2"/>
</dbReference>
<gene>
    <name evidence="4" type="ORF">OJAV_G00157390</name>
</gene>
<feature type="signal peptide" evidence="2">
    <location>
        <begin position="1"/>
        <end position="23"/>
    </location>
</feature>
<dbReference type="InterPro" id="IPR016187">
    <property type="entry name" value="CTDL_fold"/>
</dbReference>
<dbReference type="Pfam" id="PF00059">
    <property type="entry name" value="Lectin_C"/>
    <property type="match status" value="2"/>
</dbReference>
<keyword evidence="1" id="KW-1015">Disulfide bond</keyword>
<dbReference type="SUPFAM" id="SSF56436">
    <property type="entry name" value="C-type lectin-like"/>
    <property type="match status" value="2"/>
</dbReference>
<evidence type="ECO:0000313" key="5">
    <source>
        <dbReference type="Proteomes" id="UP000283210"/>
    </source>
</evidence>
<dbReference type="InterPro" id="IPR016186">
    <property type="entry name" value="C-type_lectin-like/link_sf"/>
</dbReference>
<sequence length="270" mass="30689">MEKKSGPGLILCYFLAYVFHLEAKLEVMVYLQETAKSWDNARHYCQQNYVDMATWNTVNLDDVAAWLKKNDYTVVWIGLHQDLQDNGWRWINVRTGVGLTGDDVTQSENWSGTLDVGALLNGKCGALLSNSKKWDNKVCSSDLPFICFDDNLLLITENKTWEDAMTHCRSLSTSSVKYDLLSLSTSQSHGYIRDRIYKATTDQVWVGLRFMGDNWFWSDGSTVNQQDTLSECPALWRFCGAVSKTGTDDWMTSDCSERRNFICASTEVGN</sequence>
<dbReference type="CDD" id="cd00037">
    <property type="entry name" value="CLECT"/>
    <property type="match status" value="1"/>
</dbReference>
<dbReference type="InterPro" id="IPR001304">
    <property type="entry name" value="C-type_lectin-like"/>
</dbReference>
<protein>
    <recommendedName>
        <fullName evidence="3">C-type lectin domain-containing protein</fullName>
    </recommendedName>
</protein>
<dbReference type="AlphaFoldDB" id="A0A3S2MMH9"/>
<evidence type="ECO:0000313" key="4">
    <source>
        <dbReference type="EMBL" id="RVE62478.1"/>
    </source>
</evidence>
<dbReference type="EMBL" id="CM012452">
    <property type="protein sequence ID" value="RVE62478.1"/>
    <property type="molecule type" value="Genomic_DNA"/>
</dbReference>
<keyword evidence="2" id="KW-0732">Signal</keyword>
<reference evidence="4 5" key="2">
    <citation type="submission" date="2019-01" db="EMBL/GenBank/DDBJ databases">
        <title>A chromosome length genome reference of the Java medaka (oryzias javanicus).</title>
        <authorList>
            <person name="Herpin A."/>
            <person name="Takehana Y."/>
            <person name="Naruse K."/>
            <person name="Ansai S."/>
            <person name="Kawaguchi M."/>
        </authorList>
    </citation>
    <scope>NUCLEOTIDE SEQUENCE [LARGE SCALE GENOMIC DNA]</scope>
    <source>
        <strain evidence="4">RS831</strain>
        <tissue evidence="4">Whole body</tissue>
    </source>
</reference>
<feature type="chain" id="PRO_5018767081" description="C-type lectin domain-containing protein" evidence="2">
    <location>
        <begin position="24"/>
        <end position="270"/>
    </location>
</feature>
<dbReference type="Gene3D" id="3.10.100.10">
    <property type="entry name" value="Mannose-Binding Protein A, subunit A"/>
    <property type="match status" value="2"/>
</dbReference>